<dbReference type="InterPro" id="IPR036291">
    <property type="entry name" value="NAD(P)-bd_dom_sf"/>
</dbReference>
<keyword evidence="2" id="KW-0560">Oxidoreductase</keyword>
<dbReference type="STRING" id="2316362.A0A4Q2DUA8"/>
<dbReference type="CDD" id="cd05259">
    <property type="entry name" value="PCBER_SDR_a"/>
    <property type="match status" value="1"/>
</dbReference>
<dbReference type="Proteomes" id="UP000290288">
    <property type="component" value="Unassembled WGS sequence"/>
</dbReference>
<dbReference type="GO" id="GO:0016491">
    <property type="term" value="F:oxidoreductase activity"/>
    <property type="evidence" value="ECO:0007669"/>
    <property type="project" value="UniProtKB-KW"/>
</dbReference>
<evidence type="ECO:0000256" key="1">
    <source>
        <dbReference type="ARBA" id="ARBA00022857"/>
    </source>
</evidence>
<dbReference type="InterPro" id="IPR051609">
    <property type="entry name" value="NmrA/Isoflavone_reductase-like"/>
</dbReference>
<proteinExistence type="predicted"/>
<dbReference type="Gene3D" id="3.90.25.10">
    <property type="entry name" value="UDP-galactose 4-epimerase, domain 1"/>
    <property type="match status" value="1"/>
</dbReference>
<dbReference type="PANTHER" id="PTHR47706">
    <property type="entry name" value="NMRA-LIKE FAMILY PROTEIN"/>
    <property type="match status" value="1"/>
</dbReference>
<keyword evidence="1" id="KW-0521">NADP</keyword>
<dbReference type="InterPro" id="IPR008030">
    <property type="entry name" value="NmrA-like"/>
</dbReference>
<reference evidence="5 6" key="1">
    <citation type="submission" date="2019-01" db="EMBL/GenBank/DDBJ databases">
        <title>Draft genome sequence of Psathyrella aberdarensis IHI B618.</title>
        <authorList>
            <person name="Buettner E."/>
            <person name="Kellner H."/>
        </authorList>
    </citation>
    <scope>NUCLEOTIDE SEQUENCE [LARGE SCALE GENOMIC DNA]</scope>
    <source>
        <strain evidence="5 6">IHI B618</strain>
    </source>
</reference>
<evidence type="ECO:0000259" key="4">
    <source>
        <dbReference type="Pfam" id="PF05368"/>
    </source>
</evidence>
<organism evidence="5 6">
    <name type="scientific">Candolleomyces aberdarensis</name>
    <dbReference type="NCBI Taxonomy" id="2316362"/>
    <lineage>
        <taxon>Eukaryota</taxon>
        <taxon>Fungi</taxon>
        <taxon>Dikarya</taxon>
        <taxon>Basidiomycota</taxon>
        <taxon>Agaricomycotina</taxon>
        <taxon>Agaricomycetes</taxon>
        <taxon>Agaricomycetidae</taxon>
        <taxon>Agaricales</taxon>
        <taxon>Agaricineae</taxon>
        <taxon>Psathyrellaceae</taxon>
        <taxon>Candolleomyces</taxon>
    </lineage>
</organism>
<accession>A0A4Q2DUA8</accession>
<name>A0A4Q2DUA8_9AGAR</name>
<dbReference type="Gene3D" id="3.40.50.720">
    <property type="entry name" value="NAD(P)-binding Rossmann-like Domain"/>
    <property type="match status" value="1"/>
</dbReference>
<feature type="transmembrane region" description="Helical" evidence="3">
    <location>
        <begin position="169"/>
        <end position="189"/>
    </location>
</feature>
<keyword evidence="3" id="KW-1133">Transmembrane helix</keyword>
<evidence type="ECO:0000313" key="6">
    <source>
        <dbReference type="Proteomes" id="UP000290288"/>
    </source>
</evidence>
<dbReference type="AlphaFoldDB" id="A0A4Q2DUA8"/>
<gene>
    <name evidence="5" type="ORF">EST38_g3138</name>
</gene>
<dbReference type="Pfam" id="PF05368">
    <property type="entry name" value="NmrA"/>
    <property type="match status" value="1"/>
</dbReference>
<dbReference type="SUPFAM" id="SSF51735">
    <property type="entry name" value="NAD(P)-binding Rossmann-fold domains"/>
    <property type="match status" value="1"/>
</dbReference>
<sequence length="323" mass="36177">MKVLVLGAGELGEAVLQSLAHHPKKPESSQISVLLRPASIQSTDPEKQKLRKQLEDLHISVVAGDILKATSGSRDSDSSQQLPKENSDLEDLVSVLRAYDVVIGCSGMGFPLGTQEKLAHLVLRANVKLYIPWQFGVDYEAVGQGSSQQLFDEQLRVRALIRSQTKTEWIIVSTGVFMSFVFLAAFGMVDREQRTVRALGSWDNSFTSTPVEDIARMTAEVVWDRRELRNQPVHIGSDTLTYTQLADLVEKKWGEGAGQEKWKRELWDQEIITKQLAAEPDSVMPKYRMVWAVGQGVSWPMDQTENAKRGISMTGVSEYMERL</sequence>
<feature type="domain" description="NmrA-like" evidence="4">
    <location>
        <begin position="2"/>
        <end position="274"/>
    </location>
</feature>
<evidence type="ECO:0000256" key="2">
    <source>
        <dbReference type="ARBA" id="ARBA00023002"/>
    </source>
</evidence>
<keyword evidence="3" id="KW-0472">Membrane</keyword>
<protein>
    <recommendedName>
        <fullName evidence="4">NmrA-like domain-containing protein</fullName>
    </recommendedName>
</protein>
<keyword evidence="6" id="KW-1185">Reference proteome</keyword>
<comment type="caution">
    <text evidence="5">The sequence shown here is derived from an EMBL/GenBank/DDBJ whole genome shotgun (WGS) entry which is preliminary data.</text>
</comment>
<dbReference type="EMBL" id="SDEE01000063">
    <property type="protein sequence ID" value="RXW22714.1"/>
    <property type="molecule type" value="Genomic_DNA"/>
</dbReference>
<dbReference type="OrthoDB" id="5283654at2759"/>
<dbReference type="PANTHER" id="PTHR47706:SF6">
    <property type="entry name" value="NMRA-LIKE FAMILY PROTEIN (AFU_ORTHOLOGUE AFUA_6G00280)"/>
    <property type="match status" value="1"/>
</dbReference>
<evidence type="ECO:0000256" key="3">
    <source>
        <dbReference type="SAM" id="Phobius"/>
    </source>
</evidence>
<evidence type="ECO:0000313" key="5">
    <source>
        <dbReference type="EMBL" id="RXW22714.1"/>
    </source>
</evidence>
<dbReference type="InterPro" id="IPR045312">
    <property type="entry name" value="PCBER-like"/>
</dbReference>
<keyword evidence="3" id="KW-0812">Transmembrane</keyword>